<organism evidence="1 2">
    <name type="scientific">Streptomyces narbonensis</name>
    <dbReference type="NCBI Taxonomy" id="67333"/>
    <lineage>
        <taxon>Bacteria</taxon>
        <taxon>Bacillati</taxon>
        <taxon>Actinomycetota</taxon>
        <taxon>Actinomycetes</taxon>
        <taxon>Kitasatosporales</taxon>
        <taxon>Streptomycetaceae</taxon>
        <taxon>Streptomyces</taxon>
    </lineage>
</organism>
<reference evidence="1 2" key="1">
    <citation type="submission" date="2024-06" db="EMBL/GenBank/DDBJ databases">
        <title>The Natural Products Discovery Center: Release of the First 8490 Sequenced Strains for Exploring Actinobacteria Biosynthetic Diversity.</title>
        <authorList>
            <person name="Kalkreuter E."/>
            <person name="Kautsar S.A."/>
            <person name="Yang D."/>
            <person name="Bader C.D."/>
            <person name="Teijaro C.N."/>
            <person name="Fluegel L."/>
            <person name="Davis C.M."/>
            <person name="Simpson J.R."/>
            <person name="Lauterbach L."/>
            <person name="Steele A.D."/>
            <person name="Gui C."/>
            <person name="Meng S."/>
            <person name="Li G."/>
            <person name="Viehrig K."/>
            <person name="Ye F."/>
            <person name="Su P."/>
            <person name="Kiefer A.F."/>
            <person name="Nichols A."/>
            <person name="Cepeda A.J."/>
            <person name="Yan W."/>
            <person name="Fan B."/>
            <person name="Jiang Y."/>
            <person name="Adhikari A."/>
            <person name="Zheng C.-J."/>
            <person name="Schuster L."/>
            <person name="Cowan T.M."/>
            <person name="Smanski M.J."/>
            <person name="Chevrette M.G."/>
            <person name="De Carvalho L.P.S."/>
            <person name="Shen B."/>
        </authorList>
    </citation>
    <scope>NUCLEOTIDE SEQUENCE [LARGE SCALE GENOMIC DNA]</scope>
    <source>
        <strain evidence="1 2">NPDC045974</strain>
    </source>
</reference>
<keyword evidence="2" id="KW-1185">Reference proteome</keyword>
<proteinExistence type="predicted"/>
<evidence type="ECO:0000313" key="1">
    <source>
        <dbReference type="EMBL" id="MEU7075806.1"/>
    </source>
</evidence>
<name>A0ABV3CLY9_9ACTN</name>
<sequence>MHVRPEHRLQVLPRQYPGAVYSLVADLSRTARMLPQALDQAQRLIADLDESGNLRSDKDQLEQDVRETLLGWRRRALRRSSCTQA</sequence>
<gene>
    <name evidence="1" type="ORF">AB0A88_37650</name>
</gene>
<dbReference type="RefSeq" id="WP_358478244.1">
    <property type="nucleotide sequence ID" value="NZ_JBEZAE010000047.1"/>
</dbReference>
<dbReference type="EMBL" id="JBEZAE010000047">
    <property type="protein sequence ID" value="MEU7075806.1"/>
    <property type="molecule type" value="Genomic_DNA"/>
</dbReference>
<comment type="caution">
    <text evidence="1">The sequence shown here is derived from an EMBL/GenBank/DDBJ whole genome shotgun (WGS) entry which is preliminary data.</text>
</comment>
<protein>
    <submittedName>
        <fullName evidence="1">Uncharacterized protein</fullName>
    </submittedName>
</protein>
<accession>A0ABV3CLY9</accession>
<dbReference type="Proteomes" id="UP001551329">
    <property type="component" value="Unassembled WGS sequence"/>
</dbReference>
<evidence type="ECO:0000313" key="2">
    <source>
        <dbReference type="Proteomes" id="UP001551329"/>
    </source>
</evidence>